<dbReference type="InterPro" id="IPR011055">
    <property type="entry name" value="Dup_hybrid_motif"/>
</dbReference>
<dbReference type="InterPro" id="IPR050570">
    <property type="entry name" value="Cell_wall_metabolism_enzyme"/>
</dbReference>
<evidence type="ECO:0000256" key="1">
    <source>
        <dbReference type="SAM" id="SignalP"/>
    </source>
</evidence>
<dbReference type="SUPFAM" id="SSF51261">
    <property type="entry name" value="Duplicated hybrid motif"/>
    <property type="match status" value="1"/>
</dbReference>
<evidence type="ECO:0000313" key="3">
    <source>
        <dbReference type="EMBL" id="POH57944.1"/>
    </source>
</evidence>
<dbReference type="AlphaFoldDB" id="A0A2S3Z4R9"/>
<dbReference type="GO" id="GO:0004222">
    <property type="term" value="F:metalloendopeptidase activity"/>
    <property type="evidence" value="ECO:0007669"/>
    <property type="project" value="TreeGrafter"/>
</dbReference>
<reference evidence="3 4" key="1">
    <citation type="submission" date="2018-01" db="EMBL/GenBank/DDBJ databases">
        <title>Cryobacterium sp. nov., from glaciers in China.</title>
        <authorList>
            <person name="Liu Q."/>
            <person name="Xin Y.-H."/>
        </authorList>
    </citation>
    <scope>NUCLEOTIDE SEQUENCE [LARGE SCALE GENOMIC DNA]</scope>
    <source>
        <strain evidence="3 4">TMB1-8</strain>
    </source>
</reference>
<comment type="caution">
    <text evidence="3">The sequence shown here is derived from an EMBL/GenBank/DDBJ whole genome shotgun (WGS) entry which is preliminary data.</text>
</comment>
<protein>
    <recommendedName>
        <fullName evidence="2">M23ase beta-sheet core domain-containing protein</fullName>
    </recommendedName>
</protein>
<feature type="signal peptide" evidence="1">
    <location>
        <begin position="1"/>
        <end position="39"/>
    </location>
</feature>
<dbReference type="Pfam" id="PF01551">
    <property type="entry name" value="Peptidase_M23"/>
    <property type="match status" value="1"/>
</dbReference>
<evidence type="ECO:0000259" key="2">
    <source>
        <dbReference type="Pfam" id="PF01551"/>
    </source>
</evidence>
<keyword evidence="1" id="KW-0732">Signal</keyword>
<name>A0A2S3Z4R9_9MICO</name>
<dbReference type="Proteomes" id="UP000237104">
    <property type="component" value="Unassembled WGS sequence"/>
</dbReference>
<organism evidence="3 4">
    <name type="scientific">Cryobacterium zongtaii</name>
    <dbReference type="NCBI Taxonomy" id="1259217"/>
    <lineage>
        <taxon>Bacteria</taxon>
        <taxon>Bacillati</taxon>
        <taxon>Actinomycetota</taxon>
        <taxon>Actinomycetes</taxon>
        <taxon>Micrococcales</taxon>
        <taxon>Microbacteriaceae</taxon>
        <taxon>Cryobacterium</taxon>
    </lineage>
</organism>
<evidence type="ECO:0000313" key="4">
    <source>
        <dbReference type="Proteomes" id="UP000237104"/>
    </source>
</evidence>
<dbReference type="PANTHER" id="PTHR21666">
    <property type="entry name" value="PEPTIDASE-RELATED"/>
    <property type="match status" value="1"/>
</dbReference>
<dbReference type="InterPro" id="IPR016047">
    <property type="entry name" value="M23ase_b-sheet_dom"/>
</dbReference>
<feature type="domain" description="M23ase beta-sheet core" evidence="2">
    <location>
        <begin position="146"/>
        <end position="248"/>
    </location>
</feature>
<accession>A0A2S3Z4R9</accession>
<gene>
    <name evidence="3" type="ORF">C3B59_19340</name>
</gene>
<dbReference type="PANTHER" id="PTHR21666:SF270">
    <property type="entry name" value="MUREIN HYDROLASE ACTIVATOR ENVC"/>
    <property type="match status" value="1"/>
</dbReference>
<feature type="chain" id="PRO_5015627703" description="M23ase beta-sheet core domain-containing protein" evidence="1">
    <location>
        <begin position="40"/>
        <end position="259"/>
    </location>
</feature>
<dbReference type="Gene3D" id="2.70.70.10">
    <property type="entry name" value="Glucose Permease (Domain IIA)"/>
    <property type="match status" value="1"/>
</dbReference>
<dbReference type="CDD" id="cd12797">
    <property type="entry name" value="M23_peptidase"/>
    <property type="match status" value="1"/>
</dbReference>
<dbReference type="EMBL" id="PPXF01000076">
    <property type="protein sequence ID" value="POH57944.1"/>
    <property type="molecule type" value="Genomic_DNA"/>
</dbReference>
<dbReference type="RefSeq" id="WP_103432788.1">
    <property type="nucleotide sequence ID" value="NZ_PPXF01000076.1"/>
</dbReference>
<proteinExistence type="predicted"/>
<sequence length="259" mass="25753">MRRRSGFIKPPSHRRQVTAVTAMTFVALLTTAGALPAQAAYVDADGAPASAVQASAARVAQAEAAPAQSISVTAAAPVAVQVDTFTAKEVAPPPPPVVVAPAAAAAPTAVAAAPAGASVRWPFPGSIRISDGYGPRSAPCAGCSTFHDGLDMNPGQGTPIGSVADGVVSSVTAYDNGGLGVHVMIDHVVDGQNVTSTYGHMLAGSAAVSVGQSVTAGQVIGNVGSTGQSTGPHLHLELHLNGVTAIDPYSWLTEHAGPM</sequence>